<feature type="compositionally biased region" description="Basic and acidic residues" evidence="1">
    <location>
        <begin position="432"/>
        <end position="443"/>
    </location>
</feature>
<feature type="compositionally biased region" description="Basic residues" evidence="1">
    <location>
        <begin position="400"/>
        <end position="413"/>
    </location>
</feature>
<protein>
    <submittedName>
        <fullName evidence="2">Uncharacterized protein</fullName>
    </submittedName>
</protein>
<feature type="compositionally biased region" description="Basic and acidic residues" evidence="1">
    <location>
        <begin position="343"/>
        <end position="354"/>
    </location>
</feature>
<organism evidence="2">
    <name type="scientific">Melanopsichium pennsylvanicum 4</name>
    <dbReference type="NCBI Taxonomy" id="1398559"/>
    <lineage>
        <taxon>Eukaryota</taxon>
        <taxon>Fungi</taxon>
        <taxon>Dikarya</taxon>
        <taxon>Basidiomycota</taxon>
        <taxon>Ustilaginomycotina</taxon>
        <taxon>Ustilaginomycetes</taxon>
        <taxon>Ustilaginales</taxon>
        <taxon>Ustilaginaceae</taxon>
        <taxon>Melanopsichium</taxon>
    </lineage>
</organism>
<sequence>MSLTTTIQTPRTMTQQKTKGGPGFFAVLLGRGTTGPTVGAQTSDKRAPEESRTLSSNQTASVQGRIYAQARPSYVEESRIATRPTMSQERSRKDSRREGSATRPFRPHATADFDTIVAKEASMPIHRSKTAPRPIVSSMRPPPGDIFVDAQEAPDTQTSSRPERHSLRVSFNTPTHSLRKGKIGPASRFGEAGSSQDSFFSPSGTRSATKVTKPRYTSSASKAGVDERNWNSSTATLQNMAESRSQPRKNRRSKESGYPLASDANGDAFEAVRASGPNRVIIVPVSPSSAEDELGPAPSHYSTQPTLTPAIRRPGPAPIASYTSGSRRPSHGVQSRAGPGEVQRSRSQRDRRTTAADVETSAVRGSGSRSRSRPDKLAARASISTRASPDSVGVLSQNIVKKHSRDRTQRYPHHSANALHHDIGTTPTVQDRYSETRAKAQRA</sequence>
<feature type="compositionally biased region" description="Polar residues" evidence="1">
    <location>
        <begin position="193"/>
        <end position="221"/>
    </location>
</feature>
<dbReference type="EMBL" id="HG529578">
    <property type="protein sequence ID" value="CDI53447.1"/>
    <property type="molecule type" value="Genomic_DNA"/>
</dbReference>
<feature type="compositionally biased region" description="Polar residues" evidence="1">
    <location>
        <begin position="53"/>
        <end position="62"/>
    </location>
</feature>
<evidence type="ECO:0000313" key="2">
    <source>
        <dbReference type="EMBL" id="CDI53447.1"/>
    </source>
</evidence>
<dbReference type="AlphaFoldDB" id="A0A077R3L0"/>
<feature type="compositionally biased region" description="Polar residues" evidence="1">
    <location>
        <begin position="382"/>
        <end position="399"/>
    </location>
</feature>
<name>A0A077R3L0_9BASI</name>
<proteinExistence type="predicted"/>
<feature type="region of interest" description="Disordered" evidence="1">
    <location>
        <begin position="1"/>
        <end position="108"/>
    </location>
</feature>
<feature type="compositionally biased region" description="Basic and acidic residues" evidence="1">
    <location>
        <begin position="89"/>
        <end position="100"/>
    </location>
</feature>
<feature type="region of interest" description="Disordered" evidence="1">
    <location>
        <begin position="124"/>
        <end position="443"/>
    </location>
</feature>
<reference evidence="2" key="1">
    <citation type="journal article" date="2014" name="Genome Biol. Evol.">
        <title>Gene Loss Rather Than Gene Gain Is Associated with a Host Jump from Monocots to Dicots in the Smut Fungus Melanopsichium pennsylvanicum.</title>
        <authorList>
            <person name="Sharma R."/>
            <person name="Mishra B."/>
            <person name="Runge F."/>
            <person name="Thines M."/>
        </authorList>
    </citation>
    <scope>NUCLEOTIDE SEQUENCE</scope>
    <source>
        <strain evidence="2">4</strain>
    </source>
</reference>
<accession>A0A077R3L0</accession>
<feature type="compositionally biased region" description="Polar residues" evidence="1">
    <location>
        <begin position="230"/>
        <end position="244"/>
    </location>
</feature>
<feature type="compositionally biased region" description="Low complexity" evidence="1">
    <location>
        <begin position="309"/>
        <end position="320"/>
    </location>
</feature>
<evidence type="ECO:0000256" key="1">
    <source>
        <dbReference type="SAM" id="MobiDB-lite"/>
    </source>
</evidence>
<feature type="compositionally biased region" description="Low complexity" evidence="1">
    <location>
        <begin position="1"/>
        <end position="16"/>
    </location>
</feature>
<feature type="compositionally biased region" description="Basic and acidic residues" evidence="1">
    <location>
        <begin position="43"/>
        <end position="52"/>
    </location>
</feature>